<reference evidence="19 20" key="1">
    <citation type="journal article" date="2021" name="Sci. Rep.">
        <title>Genome sequencing of the multicellular alga Astrephomene provides insights into convergent evolution of germ-soma differentiation.</title>
        <authorList>
            <person name="Yamashita S."/>
            <person name="Yamamoto K."/>
            <person name="Matsuzaki R."/>
            <person name="Suzuki S."/>
            <person name="Yamaguchi H."/>
            <person name="Hirooka S."/>
            <person name="Minakuchi Y."/>
            <person name="Miyagishima S."/>
            <person name="Kawachi M."/>
            <person name="Toyoda A."/>
            <person name="Nozaki H."/>
        </authorList>
    </citation>
    <scope>NUCLEOTIDE SEQUENCE [LARGE SCALE GENOMIC DNA]</scope>
    <source>
        <strain evidence="19 20">NIES-4017</strain>
    </source>
</reference>
<dbReference type="PROSITE" id="PS00154">
    <property type="entry name" value="ATPASE_E1_E2"/>
    <property type="match status" value="1"/>
</dbReference>
<dbReference type="InterPro" id="IPR006408">
    <property type="entry name" value="P-type_ATPase_IIB"/>
</dbReference>
<feature type="transmembrane region" description="Helical" evidence="16">
    <location>
        <begin position="298"/>
        <end position="316"/>
    </location>
</feature>
<feature type="transmembrane region" description="Helical" evidence="16">
    <location>
        <begin position="336"/>
        <end position="360"/>
    </location>
</feature>
<feature type="transmembrane region" description="Helical" evidence="16">
    <location>
        <begin position="110"/>
        <end position="128"/>
    </location>
</feature>
<feature type="transmembrane region" description="Helical" evidence="16">
    <location>
        <begin position="821"/>
        <end position="847"/>
    </location>
</feature>
<evidence type="ECO:0000256" key="2">
    <source>
        <dbReference type="ARBA" id="ARBA00006124"/>
    </source>
</evidence>
<dbReference type="SFLD" id="SFLDS00003">
    <property type="entry name" value="Haloacid_Dehalogenase"/>
    <property type="match status" value="1"/>
</dbReference>
<keyword evidence="10" id="KW-0460">Magnesium</keyword>
<keyword evidence="7 16" id="KW-0547">Nucleotide-binding</keyword>
<dbReference type="Pfam" id="PF08282">
    <property type="entry name" value="Hydrolase_3"/>
    <property type="match status" value="1"/>
</dbReference>
<feature type="compositionally biased region" description="Low complexity" evidence="17">
    <location>
        <begin position="1124"/>
        <end position="1141"/>
    </location>
</feature>
<dbReference type="InterPro" id="IPR008250">
    <property type="entry name" value="ATPase_P-typ_transduc_dom_A_sf"/>
</dbReference>
<dbReference type="AlphaFoldDB" id="A0AAD3HPB2"/>
<keyword evidence="6" id="KW-0479">Metal-binding</keyword>
<dbReference type="NCBIfam" id="TIGR01517">
    <property type="entry name" value="ATPase-IIB_Ca"/>
    <property type="match status" value="1"/>
</dbReference>
<dbReference type="GO" id="GO:0012505">
    <property type="term" value="C:endomembrane system"/>
    <property type="evidence" value="ECO:0007669"/>
    <property type="project" value="UniProtKB-SubCell"/>
</dbReference>
<evidence type="ECO:0000256" key="7">
    <source>
        <dbReference type="ARBA" id="ARBA00022741"/>
    </source>
</evidence>
<dbReference type="InterPro" id="IPR018303">
    <property type="entry name" value="ATPase_P-typ_P_site"/>
</dbReference>
<keyword evidence="13 16" id="KW-0406">Ion transport</keyword>
<dbReference type="InterPro" id="IPR036412">
    <property type="entry name" value="HAD-like_sf"/>
</dbReference>
<dbReference type="PANTHER" id="PTHR24093">
    <property type="entry name" value="CATION TRANSPORTING ATPASE"/>
    <property type="match status" value="1"/>
</dbReference>
<dbReference type="EMBL" id="BMAR01000026">
    <property type="protein sequence ID" value="GFR48829.1"/>
    <property type="molecule type" value="Genomic_DNA"/>
</dbReference>
<dbReference type="FunFam" id="3.40.50.1000:FF:000001">
    <property type="entry name" value="Phospholipid-transporting ATPase IC"/>
    <property type="match status" value="1"/>
</dbReference>
<evidence type="ECO:0000256" key="10">
    <source>
        <dbReference type="ARBA" id="ARBA00022842"/>
    </source>
</evidence>
<dbReference type="FunFam" id="2.70.150.10:FF:000029">
    <property type="entry name" value="Calcium-transporting ATPase"/>
    <property type="match status" value="1"/>
</dbReference>
<feature type="domain" description="Cation-transporting P-type ATPase N-terminal" evidence="18">
    <location>
        <begin position="50"/>
        <end position="126"/>
    </location>
</feature>
<dbReference type="SUPFAM" id="SSF81665">
    <property type="entry name" value="Calcium ATPase, transmembrane domain M"/>
    <property type="match status" value="1"/>
</dbReference>
<keyword evidence="14 16" id="KW-0472">Membrane</keyword>
<dbReference type="Gene3D" id="3.40.1110.10">
    <property type="entry name" value="Calcium-transporting ATPase, cytoplasmic domain N"/>
    <property type="match status" value="1"/>
</dbReference>
<evidence type="ECO:0000256" key="11">
    <source>
        <dbReference type="ARBA" id="ARBA00022967"/>
    </source>
</evidence>
<dbReference type="InterPro" id="IPR023299">
    <property type="entry name" value="ATPase_P-typ_cyto_dom_N"/>
</dbReference>
<evidence type="ECO:0000256" key="16">
    <source>
        <dbReference type="RuleBase" id="RU361146"/>
    </source>
</evidence>
<dbReference type="GO" id="GO:0005886">
    <property type="term" value="C:plasma membrane"/>
    <property type="evidence" value="ECO:0007669"/>
    <property type="project" value="TreeGrafter"/>
</dbReference>
<comment type="catalytic activity">
    <reaction evidence="15 16">
        <text>Ca(2+)(in) + ATP + H2O = Ca(2+)(out) + ADP + phosphate + H(+)</text>
        <dbReference type="Rhea" id="RHEA:18105"/>
        <dbReference type="ChEBI" id="CHEBI:15377"/>
        <dbReference type="ChEBI" id="CHEBI:15378"/>
        <dbReference type="ChEBI" id="CHEBI:29108"/>
        <dbReference type="ChEBI" id="CHEBI:30616"/>
        <dbReference type="ChEBI" id="CHEBI:43474"/>
        <dbReference type="ChEBI" id="CHEBI:456216"/>
        <dbReference type="EC" id="7.2.2.10"/>
    </reaction>
</comment>
<gene>
    <name evidence="19" type="ORF">Agub_g10782</name>
</gene>
<keyword evidence="20" id="KW-1185">Reference proteome</keyword>
<protein>
    <recommendedName>
        <fullName evidence="16">Calcium-transporting ATPase</fullName>
        <ecNumber evidence="16">7.2.2.10</ecNumber>
    </recommendedName>
</protein>
<keyword evidence="9 16" id="KW-0067">ATP-binding</keyword>
<evidence type="ECO:0000256" key="3">
    <source>
        <dbReference type="ARBA" id="ARBA00022448"/>
    </source>
</evidence>
<feature type="region of interest" description="Disordered" evidence="17">
    <location>
        <begin position="1220"/>
        <end position="1251"/>
    </location>
</feature>
<dbReference type="SUPFAM" id="SSF56784">
    <property type="entry name" value="HAD-like"/>
    <property type="match status" value="1"/>
</dbReference>
<keyword evidence="11" id="KW-1278">Translocase</keyword>
<name>A0AAD3HPB2_9CHLO</name>
<organism evidence="19 20">
    <name type="scientific">Astrephomene gubernaculifera</name>
    <dbReference type="NCBI Taxonomy" id="47775"/>
    <lineage>
        <taxon>Eukaryota</taxon>
        <taxon>Viridiplantae</taxon>
        <taxon>Chlorophyta</taxon>
        <taxon>core chlorophytes</taxon>
        <taxon>Chlorophyceae</taxon>
        <taxon>CS clade</taxon>
        <taxon>Chlamydomonadales</taxon>
        <taxon>Astrephomenaceae</taxon>
        <taxon>Astrephomene</taxon>
    </lineage>
</organism>
<proteinExistence type="inferred from homology"/>
<keyword evidence="4 16" id="KW-0109">Calcium transport</keyword>
<dbReference type="Gene3D" id="1.20.1110.10">
    <property type="entry name" value="Calcium-transporting ATPase, transmembrane domain"/>
    <property type="match status" value="1"/>
</dbReference>
<evidence type="ECO:0000256" key="5">
    <source>
        <dbReference type="ARBA" id="ARBA00022692"/>
    </source>
</evidence>
<comment type="caution">
    <text evidence="16">Lacks conserved residue(s) required for the propagation of feature annotation.</text>
</comment>
<dbReference type="SFLD" id="SFLDG00002">
    <property type="entry name" value="C1.7:_P-type_atpase_like"/>
    <property type="match status" value="1"/>
</dbReference>
<dbReference type="Pfam" id="PF00689">
    <property type="entry name" value="Cation_ATPase_C"/>
    <property type="match status" value="1"/>
</dbReference>
<dbReference type="InterPro" id="IPR023214">
    <property type="entry name" value="HAD_sf"/>
</dbReference>
<dbReference type="GO" id="GO:0046872">
    <property type="term" value="F:metal ion binding"/>
    <property type="evidence" value="ECO:0007669"/>
    <property type="project" value="UniProtKB-KW"/>
</dbReference>
<feature type="transmembrane region" description="Helical" evidence="16">
    <location>
        <begin position="1047"/>
        <end position="1068"/>
    </location>
</feature>
<dbReference type="GO" id="GO:0005524">
    <property type="term" value="F:ATP binding"/>
    <property type="evidence" value="ECO:0007669"/>
    <property type="project" value="UniProtKB-KW"/>
</dbReference>
<dbReference type="EC" id="7.2.2.10" evidence="16"/>
<feature type="transmembrane region" description="Helical" evidence="16">
    <location>
        <begin position="752"/>
        <end position="775"/>
    </location>
</feature>
<dbReference type="SFLD" id="SFLDF00027">
    <property type="entry name" value="p-type_atpase"/>
    <property type="match status" value="1"/>
</dbReference>
<dbReference type="SUPFAM" id="SSF81660">
    <property type="entry name" value="Metal cation-transporting ATPase, ATP-binding domain N"/>
    <property type="match status" value="1"/>
</dbReference>
<evidence type="ECO:0000256" key="1">
    <source>
        <dbReference type="ARBA" id="ARBA00004127"/>
    </source>
</evidence>
<dbReference type="PANTHER" id="PTHR24093:SF369">
    <property type="entry name" value="CALCIUM-TRANSPORTING ATPASE"/>
    <property type="match status" value="1"/>
</dbReference>
<evidence type="ECO:0000256" key="15">
    <source>
        <dbReference type="ARBA" id="ARBA00048694"/>
    </source>
</evidence>
<comment type="subcellular location">
    <subcellularLocation>
        <location evidence="1">Endomembrane system</location>
        <topology evidence="1">Multi-pass membrane protein</topology>
    </subcellularLocation>
    <subcellularLocation>
        <location evidence="16">Membrane</location>
        <topology evidence="16">Multi-pass membrane protein</topology>
    </subcellularLocation>
</comment>
<evidence type="ECO:0000313" key="20">
    <source>
        <dbReference type="Proteomes" id="UP001054857"/>
    </source>
</evidence>
<dbReference type="SMART" id="SM00831">
    <property type="entry name" value="Cation_ATPase_N"/>
    <property type="match status" value="1"/>
</dbReference>
<keyword evidence="3 16" id="KW-0813">Transport</keyword>
<evidence type="ECO:0000256" key="4">
    <source>
        <dbReference type="ARBA" id="ARBA00022568"/>
    </source>
</evidence>
<dbReference type="Gene3D" id="3.40.50.1000">
    <property type="entry name" value="HAD superfamily/HAD-like"/>
    <property type="match status" value="1"/>
</dbReference>
<dbReference type="PRINTS" id="PR00119">
    <property type="entry name" value="CATATPASE"/>
</dbReference>
<feature type="transmembrane region" description="Helical" evidence="16">
    <location>
        <begin position="976"/>
        <end position="994"/>
    </location>
</feature>
<dbReference type="FunFam" id="3.40.50.1000:FF:000018">
    <property type="entry name" value="Calcium-transporting ATPase"/>
    <property type="match status" value="1"/>
</dbReference>
<comment type="caution">
    <text evidence="19">The sequence shown here is derived from an EMBL/GenBank/DDBJ whole genome shotgun (WGS) entry which is preliminary data.</text>
</comment>
<dbReference type="Gene3D" id="2.70.150.10">
    <property type="entry name" value="Calcium-transporting ATPase, cytoplasmic transduction domain A"/>
    <property type="match status" value="1"/>
</dbReference>
<dbReference type="InterPro" id="IPR001757">
    <property type="entry name" value="P_typ_ATPase"/>
</dbReference>
<dbReference type="GO" id="GO:0016887">
    <property type="term" value="F:ATP hydrolysis activity"/>
    <property type="evidence" value="ECO:0007669"/>
    <property type="project" value="InterPro"/>
</dbReference>
<dbReference type="Pfam" id="PF00690">
    <property type="entry name" value="Cation_ATPase_N"/>
    <property type="match status" value="1"/>
</dbReference>
<evidence type="ECO:0000256" key="14">
    <source>
        <dbReference type="ARBA" id="ARBA00023136"/>
    </source>
</evidence>
<dbReference type="SUPFAM" id="SSF81653">
    <property type="entry name" value="Calcium ATPase, transduction domain A"/>
    <property type="match status" value="1"/>
</dbReference>
<comment type="function">
    <text evidence="16">Catalyzes the hydrolysis of ATP coupled with the transport of calcium.</text>
</comment>
<keyword evidence="5 16" id="KW-0812">Transmembrane</keyword>
<evidence type="ECO:0000256" key="12">
    <source>
        <dbReference type="ARBA" id="ARBA00022989"/>
    </source>
</evidence>
<dbReference type="NCBIfam" id="TIGR01494">
    <property type="entry name" value="ATPase_P-type"/>
    <property type="match status" value="2"/>
</dbReference>
<accession>A0AAD3HPB2</accession>
<keyword evidence="8 16" id="KW-0106">Calcium</keyword>
<dbReference type="GO" id="GO:0005388">
    <property type="term" value="F:P-type calcium transporter activity"/>
    <property type="evidence" value="ECO:0007669"/>
    <property type="project" value="UniProtKB-EC"/>
</dbReference>
<dbReference type="InterPro" id="IPR004014">
    <property type="entry name" value="ATPase_P-typ_cation-transptr_N"/>
</dbReference>
<dbReference type="Pfam" id="PF13246">
    <property type="entry name" value="Cation_ATPase"/>
    <property type="match status" value="1"/>
</dbReference>
<evidence type="ECO:0000256" key="8">
    <source>
        <dbReference type="ARBA" id="ARBA00022837"/>
    </source>
</evidence>
<dbReference type="FunFam" id="3.40.1110.10:FF:000045">
    <property type="entry name" value="Calcium-transporting ATPase"/>
    <property type="match status" value="1"/>
</dbReference>
<dbReference type="InterPro" id="IPR006068">
    <property type="entry name" value="ATPase_P-typ_cation-transptr_C"/>
</dbReference>
<feature type="compositionally biased region" description="Low complexity" evidence="17">
    <location>
        <begin position="1231"/>
        <end position="1240"/>
    </location>
</feature>
<dbReference type="InterPro" id="IPR023298">
    <property type="entry name" value="ATPase_P-typ_TM_dom_sf"/>
</dbReference>
<dbReference type="InterPro" id="IPR044492">
    <property type="entry name" value="P_typ_ATPase_HD_dom"/>
</dbReference>
<dbReference type="Proteomes" id="UP001054857">
    <property type="component" value="Unassembled WGS sequence"/>
</dbReference>
<comment type="similarity">
    <text evidence="2 16">Belongs to the cation transport ATPase (P-type) (TC 3.A.3) family. Type IIB subfamily.</text>
</comment>
<feature type="transmembrane region" description="Helical" evidence="16">
    <location>
        <begin position="140"/>
        <end position="159"/>
    </location>
</feature>
<feature type="region of interest" description="Disordered" evidence="17">
    <location>
        <begin position="1124"/>
        <end position="1160"/>
    </location>
</feature>
<evidence type="ECO:0000256" key="9">
    <source>
        <dbReference type="ARBA" id="ARBA00022840"/>
    </source>
</evidence>
<feature type="transmembrane region" description="Helical" evidence="16">
    <location>
        <begin position="1014"/>
        <end position="1035"/>
    </location>
</feature>
<evidence type="ECO:0000313" key="19">
    <source>
        <dbReference type="EMBL" id="GFR48829.1"/>
    </source>
</evidence>
<keyword evidence="12 16" id="KW-1133">Transmembrane helix</keyword>
<dbReference type="PRINTS" id="PR00120">
    <property type="entry name" value="HATPASE"/>
</dbReference>
<evidence type="ECO:0000259" key="18">
    <source>
        <dbReference type="SMART" id="SM00831"/>
    </source>
</evidence>
<dbReference type="InterPro" id="IPR059000">
    <property type="entry name" value="ATPase_P-type_domA"/>
</dbReference>
<dbReference type="Pfam" id="PF00122">
    <property type="entry name" value="E1-E2_ATPase"/>
    <property type="match status" value="1"/>
</dbReference>
<dbReference type="CDD" id="cd02081">
    <property type="entry name" value="P-type_ATPase_Ca_PMCA-like"/>
    <property type="match status" value="1"/>
</dbReference>
<sequence length="1251" mass="133195">MTSAAEPSSDAGAMAVDMQRVAQDTDCPYPILPSVLYKMNEEKDGEKLAKLGGAAGLAKALDTDLHSGLGEVAGLGGVVAHREAYGPNSYPSKPPPSFLLMLVEAAKDPMIIILLVVALITIVVGAAVPEQRAHHGWSEGVAVLGTALIVIFIGAGQDYSKELQFMKLNALKDSIDVKVRRGGRQVLVPNTEVVVGDVLLLDTGDKVVADGIVFEAHGLVLDEASLTGESDPIKKDAEHDPWVRSGTTVNEGSGYMLVLAVGVNSQWGKTLMLVSEAGDDQTPLQEQLTDVAAKVSKMGVLVAVVCFLALLIKWLIINKGGDVSKINDNGPLQFLLYAITITVVSIPEGLPLAVTLTLAYSMKKMMKDNNFVRVLSACETMGGATAICSDKTGTLTENRMTVVEGWFAGTSYGSVPQPEQLSPLVLDLLKYNCALNNKAFLEDKDNGVINFVGNRTECALLVLLRKLGINYVTVREEREPDQVQLYGFSSARKMASVLLREPSGQLRLYNKGAAEWVLRRCTALLRPDGSTEPMDPRKLEEMITLVTSMAKRGLRCICLSYRDYPATDPERPPDFFEDADKVDNGLIAFAIVGIKDPVRPEVPAAVATCQAAGIVVRMVTGDNIHTAKHIARECGILTDDCMAMEGPVFRGMPAGDLIPLLPKLRVLARSSPEDKLTLVSLLKKQGEVVAVTGDGTNDAPALKESDVGLAMGIAGTEVAKEAADIIILDDNFSSIVKSVLWGRCVYINIRKFLVFQLSINLVAMISAAVGALYGGVPPLNVLQLLWVNMIMDTLAALALATEDPYPELLADKPHGRSEPIITGLMYMHMLVAAMYKLFWLFACLYGLPRVIDSYAVIGQDEYYRDSCVGVLEDKGFNATMQTQLCGIMAWCGFPRGALERETLLCPLFDPWVTYHTTHNSTSSSNRFLPVPTDQQAAVCIGYPSSESCPLNEELLRAQKDMEKAYDRDMMESYKPALSVLFNAFILAQVANAFVSRRIGLEMNFFKGLSHSHVFNTIMVLITALQVIIMQTPVSYVFKVEPLNGPEWGACIAIGVGAIPFSWLVRLLARAALPMAGSQSWLAGLRGSRASQITASGAAPMRLAAQGRSLSGRTISGVPAASSATLGGTAGSKSLSGRSASSGLGGNSGNNSPSFALKTMSGHPNAAQQLVGAAGGGARSSRLAPLAATAAAAGGASKSAVLPAVADGAGGSSSLQVMRMGSSTRVAPEPGTTPRRTVTPTSAWVGSEPGGR</sequence>
<evidence type="ECO:0000256" key="13">
    <source>
        <dbReference type="ARBA" id="ARBA00023065"/>
    </source>
</evidence>
<evidence type="ECO:0000256" key="6">
    <source>
        <dbReference type="ARBA" id="ARBA00022723"/>
    </source>
</evidence>
<evidence type="ECO:0000256" key="17">
    <source>
        <dbReference type="SAM" id="MobiDB-lite"/>
    </source>
</evidence>